<dbReference type="Proteomes" id="UP001056012">
    <property type="component" value="Chromosome 3"/>
</dbReference>
<dbReference type="Pfam" id="PF02535">
    <property type="entry name" value="Zip"/>
    <property type="match status" value="1"/>
</dbReference>
<evidence type="ECO:0000313" key="8">
    <source>
        <dbReference type="Proteomes" id="UP001056012"/>
    </source>
</evidence>
<comment type="subcellular location">
    <subcellularLocation>
        <location evidence="1">Membrane</location>
        <topology evidence="1">Multi-pass membrane protein</topology>
    </subcellularLocation>
</comment>
<keyword evidence="4 6" id="KW-0472">Membrane</keyword>
<evidence type="ECO:0000256" key="5">
    <source>
        <dbReference type="SAM" id="MobiDB-lite"/>
    </source>
</evidence>
<accession>A0A9Q8Z8N4</accession>
<evidence type="ECO:0000256" key="6">
    <source>
        <dbReference type="SAM" id="Phobius"/>
    </source>
</evidence>
<feature type="transmembrane region" description="Helical" evidence="6">
    <location>
        <begin position="489"/>
        <end position="507"/>
    </location>
</feature>
<sequence length="509" mass="54558">MRLDNDTRGWIMTAVSGIGKSSDNLGSSTEICFAFARKNQANALTACTFGASIICVDIIIRQFPGKRNFKIEQSNAFLSTGLSLSFGVMKYLTQGGMTPRNAILTMIGCFLIGALGISVVSGILHKYIPHSVVDCSDEHGDEEHGKDGEHHGHSHGPMQEQQPGLPQTEGHHEHPTVAASSEVPNGGVARRPSLHQSISSKMSQLVTRAEKVCNTNHNGECYGDFCEIRPTRLQSRKSLGNLTASRSVMTRSQTVQGPHDRRAALEDVDETTPLIPTKSVPTTLESSLASLPSANGHSDTNANHVHPTKKHSRSSSISSRSSHDSHAHDHSHTNDLSQTQHHHHVPTNAFLSLGLQTSTAIALHKIPEGFITYATNHANPTLGFSIFLALFVHNITEGFALALPLYLAINSRWKAMLISTVLGGVSQPLGAGVAALWFKVQGRARDGSAEDAGMDTIYGCMFAVTSGIMAMVSLQLLGESLDMTNSRRLCFVSAFAGMGILGLSSALTA</sequence>
<feature type="transmembrane region" description="Helical" evidence="6">
    <location>
        <begin position="104"/>
        <end position="124"/>
    </location>
</feature>
<dbReference type="AlphaFoldDB" id="A0A9Q8Z8N4"/>
<dbReference type="GO" id="GO:0016020">
    <property type="term" value="C:membrane"/>
    <property type="evidence" value="ECO:0007669"/>
    <property type="project" value="UniProtKB-SubCell"/>
</dbReference>
<proteinExistence type="predicted"/>
<dbReference type="PANTHER" id="PTHR11040:SF210">
    <property type="entry name" value="ZINC-REGULATED TRANSPORTER 3"/>
    <property type="match status" value="1"/>
</dbReference>
<dbReference type="EMBL" id="CP089276">
    <property type="protein sequence ID" value="USP77612.1"/>
    <property type="molecule type" value="Genomic_DNA"/>
</dbReference>
<reference evidence="7" key="1">
    <citation type="submission" date="2021-12" db="EMBL/GenBank/DDBJ databases">
        <title>Curvularia clavata genome.</title>
        <authorList>
            <person name="Cao Y."/>
        </authorList>
    </citation>
    <scope>NUCLEOTIDE SEQUENCE</scope>
    <source>
        <strain evidence="7">Yc1106</strain>
    </source>
</reference>
<evidence type="ECO:0000256" key="4">
    <source>
        <dbReference type="ARBA" id="ARBA00023136"/>
    </source>
</evidence>
<organism evidence="7 8">
    <name type="scientific">Curvularia clavata</name>
    <dbReference type="NCBI Taxonomy" id="95742"/>
    <lineage>
        <taxon>Eukaryota</taxon>
        <taxon>Fungi</taxon>
        <taxon>Dikarya</taxon>
        <taxon>Ascomycota</taxon>
        <taxon>Pezizomycotina</taxon>
        <taxon>Dothideomycetes</taxon>
        <taxon>Pleosporomycetidae</taxon>
        <taxon>Pleosporales</taxon>
        <taxon>Pleosporineae</taxon>
        <taxon>Pleosporaceae</taxon>
        <taxon>Curvularia</taxon>
    </lineage>
</organism>
<feature type="transmembrane region" description="Helical" evidence="6">
    <location>
        <begin position="415"/>
        <end position="436"/>
    </location>
</feature>
<keyword evidence="8" id="KW-1185">Reference proteome</keyword>
<feature type="compositionally biased region" description="Basic and acidic residues" evidence="5">
    <location>
        <begin position="321"/>
        <end position="333"/>
    </location>
</feature>
<feature type="compositionally biased region" description="Basic and acidic residues" evidence="5">
    <location>
        <begin position="136"/>
        <end position="151"/>
    </location>
</feature>
<dbReference type="PANTHER" id="PTHR11040">
    <property type="entry name" value="ZINC/IRON TRANSPORTER"/>
    <property type="match status" value="1"/>
</dbReference>
<evidence type="ECO:0000256" key="1">
    <source>
        <dbReference type="ARBA" id="ARBA00004141"/>
    </source>
</evidence>
<feature type="transmembrane region" description="Helical" evidence="6">
    <location>
        <begin position="456"/>
        <end position="477"/>
    </location>
</feature>
<keyword evidence="3 6" id="KW-1133">Transmembrane helix</keyword>
<feature type="transmembrane region" description="Helical" evidence="6">
    <location>
        <begin position="382"/>
        <end position="408"/>
    </location>
</feature>
<feature type="transmembrane region" description="Helical" evidence="6">
    <location>
        <begin position="43"/>
        <end position="63"/>
    </location>
</feature>
<name>A0A9Q8Z8N4_CURCL</name>
<feature type="region of interest" description="Disordered" evidence="5">
    <location>
        <begin position="136"/>
        <end position="202"/>
    </location>
</feature>
<gene>
    <name evidence="7" type="ORF">yc1106_04886</name>
</gene>
<dbReference type="OrthoDB" id="262547at2759"/>
<evidence type="ECO:0000313" key="7">
    <source>
        <dbReference type="EMBL" id="USP77612.1"/>
    </source>
</evidence>
<evidence type="ECO:0000256" key="3">
    <source>
        <dbReference type="ARBA" id="ARBA00022989"/>
    </source>
</evidence>
<evidence type="ECO:0000256" key="2">
    <source>
        <dbReference type="ARBA" id="ARBA00022692"/>
    </source>
</evidence>
<dbReference type="InterPro" id="IPR003689">
    <property type="entry name" value="ZIP"/>
</dbReference>
<feature type="compositionally biased region" description="Polar residues" evidence="5">
    <location>
        <begin position="240"/>
        <end position="256"/>
    </location>
</feature>
<dbReference type="VEuPathDB" id="FungiDB:yc1106_04886"/>
<dbReference type="GO" id="GO:0005385">
    <property type="term" value="F:zinc ion transmembrane transporter activity"/>
    <property type="evidence" value="ECO:0007669"/>
    <property type="project" value="TreeGrafter"/>
</dbReference>
<feature type="compositionally biased region" description="Polar residues" evidence="5">
    <location>
        <begin position="279"/>
        <end position="303"/>
    </location>
</feature>
<feature type="region of interest" description="Disordered" evidence="5">
    <location>
        <begin position="240"/>
        <end position="343"/>
    </location>
</feature>
<protein>
    <submittedName>
        <fullName evidence="7">Zinc-regulated transporter 3</fullName>
    </submittedName>
</protein>
<keyword evidence="2 6" id="KW-0812">Transmembrane</keyword>